<feature type="binding site" evidence="6">
    <location>
        <position position="36"/>
    </location>
    <ligand>
        <name>Mg(2+)</name>
        <dbReference type="ChEBI" id="CHEBI:18420"/>
    </ligand>
</feature>
<dbReference type="EMBL" id="QFAY01000021">
    <property type="protein sequence ID" value="MBP2621644.1"/>
    <property type="molecule type" value="Genomic_DNA"/>
</dbReference>
<keyword evidence="6" id="KW-0460">Magnesium</keyword>
<dbReference type="Pfam" id="PF04493">
    <property type="entry name" value="Endonuclease_5"/>
    <property type="match status" value="1"/>
</dbReference>
<evidence type="ECO:0000256" key="2">
    <source>
        <dbReference type="ARBA" id="ARBA00022490"/>
    </source>
</evidence>
<proteinExistence type="inferred from homology"/>
<comment type="cofactor">
    <cofactor evidence="6">
        <name>Mg(2+)</name>
        <dbReference type="ChEBI" id="CHEBI:18420"/>
    </cofactor>
</comment>
<dbReference type="EC" id="3.1.21.7" evidence="6"/>
<evidence type="ECO:0000256" key="1">
    <source>
        <dbReference type="ARBA" id="ARBA00004496"/>
    </source>
</evidence>
<evidence type="ECO:0000256" key="3">
    <source>
        <dbReference type="ARBA" id="ARBA00022722"/>
    </source>
</evidence>
<protein>
    <recommendedName>
        <fullName evidence="6">Endonuclease V</fullName>
        <ecNumber evidence="6">3.1.21.7</ecNumber>
    </recommendedName>
    <alternativeName>
        <fullName evidence="6">Deoxyinosine 3'endonuclease</fullName>
    </alternativeName>
    <alternativeName>
        <fullName evidence="6">Deoxyribonuclease V</fullName>
        <shortName evidence="6">DNase V</shortName>
    </alternativeName>
</protein>
<dbReference type="HAMAP" id="MF_00801">
    <property type="entry name" value="Endonuclease_5"/>
    <property type="match status" value="1"/>
</dbReference>
<comment type="catalytic activity">
    <reaction evidence="6">
        <text>Endonucleolytic cleavage at apurinic or apyrimidinic sites to products with a 5'-phosphate.</text>
        <dbReference type="EC" id="3.1.21.7"/>
    </reaction>
</comment>
<keyword evidence="3 6" id="KW-0540">Nuclease</keyword>
<dbReference type="CDD" id="cd06559">
    <property type="entry name" value="Endonuclease_V"/>
    <property type="match status" value="1"/>
</dbReference>
<evidence type="ECO:0000256" key="5">
    <source>
        <dbReference type="ARBA" id="ARBA00022801"/>
    </source>
</evidence>
<comment type="caution">
    <text evidence="7">The sequence shown here is derived from an EMBL/GenBank/DDBJ whole genome shotgun (WGS) entry which is preliminary data.</text>
</comment>
<keyword evidence="6" id="KW-0234">DNA repair</keyword>
<evidence type="ECO:0000256" key="4">
    <source>
        <dbReference type="ARBA" id="ARBA00022759"/>
    </source>
</evidence>
<keyword evidence="2 6" id="KW-0963">Cytoplasm</keyword>
<name>A0ABS5AYI2_9STRE</name>
<gene>
    <name evidence="6" type="primary">nfi</name>
    <name evidence="7" type="ORF">DHL47_10020</name>
</gene>
<keyword evidence="6" id="KW-0479">Metal-binding</keyword>
<reference evidence="7 8" key="1">
    <citation type="submission" date="2018-05" db="EMBL/GenBank/DDBJ databases">
        <title>Draft genome sequence of Streptococcus panodentis CCUG 70867T.</title>
        <authorList>
            <person name="Salva-Serra F."/>
            <person name="Mendez V."/>
            <person name="Jaen-Luchoro D."/>
            <person name="Gonzales-Siles L."/>
            <person name="Karlsson R."/>
            <person name="Engstrom-Jakobsson H."/>
            <person name="Busquets A."/>
            <person name="Gomila M."/>
            <person name="Pineiro-Iglesias B."/>
            <person name="Bennasar-Figueras A."/>
            <person name="Seeger M."/>
            <person name="Moore E."/>
        </authorList>
    </citation>
    <scope>NUCLEOTIDE SEQUENCE [LARGE SCALE GENOMIC DNA]</scope>
    <source>
        <strain evidence="7 8">CCUG 70867</strain>
    </source>
</reference>
<comment type="similarity">
    <text evidence="6">Belongs to the endonuclease V family.</text>
</comment>
<keyword evidence="4 6" id="KW-0255">Endonuclease</keyword>
<keyword evidence="8" id="KW-1185">Reference proteome</keyword>
<dbReference type="GO" id="GO:0004519">
    <property type="term" value="F:endonuclease activity"/>
    <property type="evidence" value="ECO:0007669"/>
    <property type="project" value="UniProtKB-KW"/>
</dbReference>
<keyword evidence="5 6" id="KW-0378">Hydrolase</keyword>
<evidence type="ECO:0000313" key="7">
    <source>
        <dbReference type="EMBL" id="MBP2621644.1"/>
    </source>
</evidence>
<feature type="binding site" evidence="6">
    <location>
        <position position="106"/>
    </location>
    <ligand>
        <name>Mg(2+)</name>
        <dbReference type="ChEBI" id="CHEBI:18420"/>
    </ligand>
</feature>
<comment type="subcellular location">
    <subcellularLocation>
        <location evidence="1 6">Cytoplasm</location>
    </subcellularLocation>
</comment>
<dbReference type="InterPro" id="IPR007581">
    <property type="entry name" value="Endonuclease-V"/>
</dbReference>
<comment type="function">
    <text evidence="6">DNA repair enzyme involved in the repair of deaminated bases. Selectively cleaves double-stranded DNA at the second phosphodiester bond 3' to a deoxyinosine leaving behind the intact lesion on the nicked DNA.</text>
</comment>
<evidence type="ECO:0000313" key="8">
    <source>
        <dbReference type="Proteomes" id="UP001519349"/>
    </source>
</evidence>
<sequence>MDFRHEFEVEQNQLKNQIDLSNHFEDSDIRYVAGVDLAYWTENDKEYGVACLVVIDRENLQVVEEVSFHDEITVPYLPGFLAFRELPLILEAVKLLKIKPDLYMFDGNGYLHPRHMGIATHASFFLGKPTIGVAKNYYHIEGAEFVLPDNYEGACTEIVKNGEIYGQVLRTHQNVKPIFISCGNWIDIETSQKFVLEFVTKESRLPVTTRYADILTHKERKKLSGITND</sequence>
<dbReference type="Proteomes" id="UP001519349">
    <property type="component" value="Unassembled WGS sequence"/>
</dbReference>
<dbReference type="RefSeq" id="WP_209551729.1">
    <property type="nucleotide sequence ID" value="NZ_QFAY01000021.1"/>
</dbReference>
<organism evidence="7 8">
    <name type="scientific">Streptococcus panodentis</name>
    <dbReference type="NCBI Taxonomy" id="1581472"/>
    <lineage>
        <taxon>Bacteria</taxon>
        <taxon>Bacillati</taxon>
        <taxon>Bacillota</taxon>
        <taxon>Bacilli</taxon>
        <taxon>Lactobacillales</taxon>
        <taxon>Streptococcaceae</taxon>
        <taxon>Streptococcus</taxon>
    </lineage>
</organism>
<dbReference type="PANTHER" id="PTHR28511:SF1">
    <property type="entry name" value="ENDONUCLEASE V"/>
    <property type="match status" value="1"/>
</dbReference>
<accession>A0ABS5AYI2</accession>
<dbReference type="Gene3D" id="3.30.2170.10">
    <property type="entry name" value="archaeoglobus fulgidus dsm 4304 superfamily"/>
    <property type="match status" value="1"/>
</dbReference>
<dbReference type="PANTHER" id="PTHR28511">
    <property type="entry name" value="ENDONUCLEASE V"/>
    <property type="match status" value="1"/>
</dbReference>
<feature type="site" description="Interaction with target DNA" evidence="6">
    <location>
        <position position="76"/>
    </location>
</feature>
<keyword evidence="6" id="KW-0227">DNA damage</keyword>
<evidence type="ECO:0000256" key="6">
    <source>
        <dbReference type="HAMAP-Rule" id="MF_00801"/>
    </source>
</evidence>